<evidence type="ECO:0000259" key="5">
    <source>
        <dbReference type="Pfam" id="PF22780"/>
    </source>
</evidence>
<dbReference type="InterPro" id="IPR023166">
    <property type="entry name" value="BaiN-like_dom_sf"/>
</dbReference>
<dbReference type="Proteomes" id="UP000886741">
    <property type="component" value="Unassembled WGS sequence"/>
</dbReference>
<evidence type="ECO:0000256" key="3">
    <source>
        <dbReference type="ARBA" id="ARBA00022827"/>
    </source>
</evidence>
<dbReference type="NCBIfam" id="TIGR00275">
    <property type="entry name" value="aminoacetone oxidase family FAD-binding enzyme"/>
    <property type="match status" value="1"/>
</dbReference>
<feature type="domain" description="RsdA/BaiN/AoA(So)-like insert" evidence="5">
    <location>
        <begin position="195"/>
        <end position="354"/>
    </location>
</feature>
<dbReference type="Gene3D" id="2.40.30.10">
    <property type="entry name" value="Translation factors"/>
    <property type="match status" value="1"/>
</dbReference>
<dbReference type="InterPro" id="IPR055178">
    <property type="entry name" value="RsdA/BaiN/AoA(So)-like_dom"/>
</dbReference>
<dbReference type="Pfam" id="PF22780">
    <property type="entry name" value="HI0933_like_1st"/>
    <property type="match status" value="1"/>
</dbReference>
<sequence length="418" mass="45022">MNEWKTDVLVVGAGAAGMMAAGTAAELGARVVLLEHNDRLGKKLYITGKGRCNVTNCCSPQEVLQNVPRNSRFLYSAMEAFPPEEVMAFFEGLGCRLKVERGNRVFPESDKAASVIDALRAYLKRTGVRVVTAHVQSLQTADGAVTGVVTDQGTYEARSVILCTGGCSYPLTGSTGDGYDMAAAVGHTIVEPRGSLVPLEVAEADECRAMMGLSLRNVAVRMKNQKGKVAFEDFGELLFTHFGVSGPTILSASAHRKEKDSYTIEIDLKPALDEKKLDERILRDFEKYQNRDFENALGDLLPSSMIPVVVARTGIHPAEKVHSVTKQQRRALLETMKRFTLTVTGARPVKEAIVTAGGVKVSEVDPKTMASKKCSGLYLAGELLDVDAYTGGFNLQIAWATGRAAGRAAAGTSKEDTI</sequence>
<reference evidence="6" key="2">
    <citation type="journal article" date="2021" name="PeerJ">
        <title>Extensive microbial diversity within the chicken gut microbiome revealed by metagenomics and culture.</title>
        <authorList>
            <person name="Gilroy R."/>
            <person name="Ravi A."/>
            <person name="Getino M."/>
            <person name="Pursley I."/>
            <person name="Horton D.L."/>
            <person name="Alikhan N.F."/>
            <person name="Baker D."/>
            <person name="Gharbi K."/>
            <person name="Hall N."/>
            <person name="Watson M."/>
            <person name="Adriaenssens E.M."/>
            <person name="Foster-Nyarko E."/>
            <person name="Jarju S."/>
            <person name="Secka A."/>
            <person name="Antonio M."/>
            <person name="Oren A."/>
            <person name="Chaudhuri R.R."/>
            <person name="La Ragione R."/>
            <person name="Hildebrand F."/>
            <person name="Pallen M.J."/>
        </authorList>
    </citation>
    <scope>NUCLEOTIDE SEQUENCE</scope>
    <source>
        <strain evidence="6">ChiBcec16-1751</strain>
    </source>
</reference>
<dbReference type="InterPro" id="IPR036188">
    <property type="entry name" value="FAD/NAD-bd_sf"/>
</dbReference>
<protein>
    <submittedName>
        <fullName evidence="6">NAD(P)/FAD-dependent oxidoreductase</fullName>
    </submittedName>
</protein>
<evidence type="ECO:0000313" key="6">
    <source>
        <dbReference type="EMBL" id="HIS64744.1"/>
    </source>
</evidence>
<keyword evidence="2" id="KW-0285">Flavoprotein</keyword>
<accession>A0A9D1F9K3</accession>
<dbReference type="InterPro" id="IPR004792">
    <property type="entry name" value="BaiN-like"/>
</dbReference>
<evidence type="ECO:0000313" key="7">
    <source>
        <dbReference type="Proteomes" id="UP000886741"/>
    </source>
</evidence>
<dbReference type="EMBL" id="DVJJ01000078">
    <property type="protein sequence ID" value="HIS64744.1"/>
    <property type="molecule type" value="Genomic_DNA"/>
</dbReference>
<comment type="cofactor">
    <cofactor evidence="1">
        <name>FAD</name>
        <dbReference type="ChEBI" id="CHEBI:57692"/>
    </cofactor>
</comment>
<feature type="domain" description="RsdA/BaiN/AoA(So)-like Rossmann fold-like" evidence="4">
    <location>
        <begin position="7"/>
        <end position="407"/>
    </location>
</feature>
<organism evidence="6 7">
    <name type="scientific">Candidatus Avoscillospira avistercoris</name>
    <dbReference type="NCBI Taxonomy" id="2840707"/>
    <lineage>
        <taxon>Bacteria</taxon>
        <taxon>Bacillati</taxon>
        <taxon>Bacillota</taxon>
        <taxon>Clostridia</taxon>
        <taxon>Eubacteriales</taxon>
        <taxon>Oscillospiraceae</taxon>
        <taxon>Oscillospiraceae incertae sedis</taxon>
        <taxon>Candidatus Avoscillospira</taxon>
    </lineage>
</organism>
<dbReference type="SUPFAM" id="SSF160996">
    <property type="entry name" value="HI0933 insert domain-like"/>
    <property type="match status" value="1"/>
</dbReference>
<keyword evidence="3" id="KW-0274">FAD</keyword>
<evidence type="ECO:0000256" key="1">
    <source>
        <dbReference type="ARBA" id="ARBA00001974"/>
    </source>
</evidence>
<dbReference type="SUPFAM" id="SSF51905">
    <property type="entry name" value="FAD/NAD(P)-binding domain"/>
    <property type="match status" value="1"/>
</dbReference>
<dbReference type="PANTHER" id="PTHR42887">
    <property type="entry name" value="OS12G0638800 PROTEIN"/>
    <property type="match status" value="1"/>
</dbReference>
<dbReference type="InterPro" id="IPR057661">
    <property type="entry name" value="RsdA/BaiN/AoA(So)_Rossmann"/>
</dbReference>
<comment type="caution">
    <text evidence="6">The sequence shown here is derived from an EMBL/GenBank/DDBJ whole genome shotgun (WGS) entry which is preliminary data.</text>
</comment>
<gene>
    <name evidence="6" type="ORF">IAA83_05150</name>
</gene>
<proteinExistence type="predicted"/>
<dbReference type="Gene3D" id="1.10.8.260">
    <property type="entry name" value="HI0933 insert domain-like"/>
    <property type="match status" value="1"/>
</dbReference>
<dbReference type="PANTHER" id="PTHR42887:SF2">
    <property type="entry name" value="OS12G0638800 PROTEIN"/>
    <property type="match status" value="1"/>
</dbReference>
<evidence type="ECO:0000259" key="4">
    <source>
        <dbReference type="Pfam" id="PF03486"/>
    </source>
</evidence>
<name>A0A9D1F9K3_9FIRM</name>
<dbReference type="PRINTS" id="PR00368">
    <property type="entry name" value="FADPNR"/>
</dbReference>
<reference evidence="6" key="1">
    <citation type="submission" date="2020-10" db="EMBL/GenBank/DDBJ databases">
        <authorList>
            <person name="Gilroy R."/>
        </authorList>
    </citation>
    <scope>NUCLEOTIDE SEQUENCE</scope>
    <source>
        <strain evidence="6">ChiBcec16-1751</strain>
    </source>
</reference>
<dbReference type="Pfam" id="PF03486">
    <property type="entry name" value="HI0933_like"/>
    <property type="match status" value="1"/>
</dbReference>
<dbReference type="Gene3D" id="3.50.50.60">
    <property type="entry name" value="FAD/NAD(P)-binding domain"/>
    <property type="match status" value="1"/>
</dbReference>
<dbReference type="PRINTS" id="PR00411">
    <property type="entry name" value="PNDRDTASEI"/>
</dbReference>
<dbReference type="AlphaFoldDB" id="A0A9D1F9K3"/>
<evidence type="ECO:0000256" key="2">
    <source>
        <dbReference type="ARBA" id="ARBA00022630"/>
    </source>
</evidence>